<evidence type="ECO:0000313" key="2">
    <source>
        <dbReference type="Proteomes" id="UP000217784"/>
    </source>
</evidence>
<comment type="caution">
    <text evidence="1">The sequence shown here is derived from an EMBL/GenBank/DDBJ whole genome shotgun (WGS) entry which is preliminary data.</text>
</comment>
<gene>
    <name evidence="1" type="ORF">ASJ80_14130</name>
</gene>
<evidence type="ECO:0000313" key="1">
    <source>
        <dbReference type="EMBL" id="PAV05983.1"/>
    </source>
</evidence>
<reference evidence="1 2" key="1">
    <citation type="journal article" date="2017" name="BMC Genomics">
        <title>Genomic analysis of methanogenic archaea reveals a shift towards energy conservation.</title>
        <authorList>
            <person name="Gilmore S.P."/>
            <person name="Henske J.K."/>
            <person name="Sexton J.A."/>
            <person name="Solomon K.V."/>
            <person name="Seppala S."/>
            <person name="Yoo J.I."/>
            <person name="Huyett L.M."/>
            <person name="Pressman A."/>
            <person name="Cogan J.Z."/>
            <person name="Kivenson V."/>
            <person name="Peng X."/>
            <person name="Tan Y."/>
            <person name="Valentine D.L."/>
            <person name="O'Malley M.A."/>
        </authorList>
    </citation>
    <scope>NUCLEOTIDE SEQUENCE [LARGE SCALE GENOMIC DNA]</scope>
    <source>
        <strain evidence="1 2">M.o.H.</strain>
    </source>
</reference>
<keyword evidence="2" id="KW-1185">Reference proteome</keyword>
<organism evidence="1 2">
    <name type="scientific">Methanobacterium bryantii</name>
    <dbReference type="NCBI Taxonomy" id="2161"/>
    <lineage>
        <taxon>Archaea</taxon>
        <taxon>Methanobacteriati</taxon>
        <taxon>Methanobacteriota</taxon>
        <taxon>Methanomada group</taxon>
        <taxon>Methanobacteria</taxon>
        <taxon>Methanobacteriales</taxon>
        <taxon>Methanobacteriaceae</taxon>
        <taxon>Methanobacterium</taxon>
    </lineage>
</organism>
<name>A0A2A2H9Q8_METBR</name>
<dbReference type="AlphaFoldDB" id="A0A2A2H9Q8"/>
<protein>
    <submittedName>
        <fullName evidence="1">Uncharacterized protein</fullName>
    </submittedName>
</protein>
<dbReference type="OrthoDB" id="373023at2157"/>
<dbReference type="EMBL" id="LMVM01000001">
    <property type="protein sequence ID" value="PAV05983.1"/>
    <property type="molecule type" value="Genomic_DNA"/>
</dbReference>
<sequence>MTNVERFKEIITQIPFDHSDLKVVNRKEYQSLFEELFEIYKTSSPLEKSSINEFVQNDSNLSYKLVHWIPPCLESDPKRYVMYRLISATIRNGTPDFRDDLLELVHLWDFLEEKGLNAQETFKEAINISGSFLFDQIMDPKRREELRF</sequence>
<proteinExistence type="predicted"/>
<dbReference type="RefSeq" id="WP_069583435.1">
    <property type="nucleotide sequence ID" value="NZ_LMVM01000001.1"/>
</dbReference>
<dbReference type="Proteomes" id="UP000217784">
    <property type="component" value="Unassembled WGS sequence"/>
</dbReference>
<accession>A0A2A2H9Q8</accession>